<dbReference type="PANTHER" id="PTHR46552:SF1">
    <property type="entry name" value="NADH-UBIQUINONE OXIDOREDUCTASE CHAIN 2"/>
    <property type="match status" value="1"/>
</dbReference>
<feature type="transmembrane region" description="Helical" evidence="17">
    <location>
        <begin position="94"/>
        <end position="118"/>
    </location>
</feature>
<dbReference type="InterPro" id="IPR001750">
    <property type="entry name" value="ND/Mrp_TM"/>
</dbReference>
<feature type="transmembrane region" description="Helical" evidence="17">
    <location>
        <begin position="130"/>
        <end position="150"/>
    </location>
</feature>
<dbReference type="GO" id="GO:0008137">
    <property type="term" value="F:NADH dehydrogenase (ubiquinone) activity"/>
    <property type="evidence" value="ECO:0007669"/>
    <property type="project" value="UniProtKB-EC"/>
</dbReference>
<reference evidence="19" key="1">
    <citation type="submission" date="2023-12" db="EMBL/GenBank/DDBJ databases">
        <authorList>
            <person name="Li F."/>
        </authorList>
    </citation>
    <scope>NUCLEOTIDE SEQUENCE</scope>
</reference>
<evidence type="ECO:0000256" key="13">
    <source>
        <dbReference type="ARBA" id="ARBA00023075"/>
    </source>
</evidence>
<dbReference type="EMBL" id="OR995296">
    <property type="protein sequence ID" value="XDJ13542.1"/>
    <property type="molecule type" value="Genomic_DNA"/>
</dbReference>
<protein>
    <recommendedName>
        <fullName evidence="4 17">NADH-ubiquinone oxidoreductase chain 2</fullName>
        <ecNumber evidence="3 17">7.1.1.2</ecNumber>
    </recommendedName>
</protein>
<evidence type="ECO:0000256" key="7">
    <source>
        <dbReference type="ARBA" id="ARBA00022692"/>
    </source>
</evidence>
<geneLocation type="mitochondrion" evidence="19"/>
<dbReference type="AlphaFoldDB" id="A0AB39CC76"/>
<accession>A0AB39CC76</accession>
<dbReference type="GO" id="GO:0006120">
    <property type="term" value="P:mitochondrial electron transport, NADH to ubiquinone"/>
    <property type="evidence" value="ECO:0007669"/>
    <property type="project" value="InterPro"/>
</dbReference>
<feature type="transmembrane region" description="Helical" evidence="17">
    <location>
        <begin position="295"/>
        <end position="312"/>
    </location>
</feature>
<reference evidence="19" key="2">
    <citation type="journal article" date="2024" name="Gene">
        <title>The molecular phylogeny of Caenogastropoda (Mollusca, Gastropoda) based on mitochondrial genomes and nuclear genes.</title>
        <authorList>
            <person name="Li F."/>
            <person name="Li W."/>
            <person name="Zhang Y."/>
            <person name="Wang A."/>
            <person name="Liu C."/>
            <person name="Gu Z."/>
            <person name="Yang Y."/>
        </authorList>
    </citation>
    <scope>NUCLEOTIDE SEQUENCE</scope>
</reference>
<dbReference type="Pfam" id="PF00361">
    <property type="entry name" value="Proton_antipo_M"/>
    <property type="match status" value="1"/>
</dbReference>
<feature type="transmembrane region" description="Helical" evidence="17">
    <location>
        <begin position="213"/>
        <end position="231"/>
    </location>
</feature>
<sequence>MFSSLPFGLMFFLIMVFGTFFSISSPYWLGIWAGLEVNLIGFLPLLVYQKKMSESESAVKYFIVQAMGSSFLMFGSLMMYNLLFTWEIFDIKNIMLGSIFLFCGLFIKMGLFPFHFWLPGVMAGLSWMSCLMLATWQKIAPLFLLCVLLLEDMNYILGLIFCLLSVGSALIGGLGGMNQTQLRSLLAYSSIGHLGWIVFVCLCSSWAMKVYLAIYISISIGLFMNLWYANFDTMKNLNKFVENFNIMSLLVMLLSLGGLPPMLGFISKWVVMSVSVSNVLWCFVFLLILGSLMSLFYYLSLFFSVFFVSYKNKNLVFFSSDKNNILLAGNVLLNLFGGIFLISTDLICMV</sequence>
<keyword evidence="12 17" id="KW-0520">NAD</keyword>
<evidence type="ECO:0000256" key="6">
    <source>
        <dbReference type="ARBA" id="ARBA00022660"/>
    </source>
</evidence>
<keyword evidence="6 17" id="KW-0679">Respiratory chain</keyword>
<keyword evidence="13 17" id="KW-0830">Ubiquinone</keyword>
<evidence type="ECO:0000256" key="5">
    <source>
        <dbReference type="ARBA" id="ARBA00022448"/>
    </source>
</evidence>
<comment type="subcellular location">
    <subcellularLocation>
        <location evidence="1 17">Mitochondrion inner membrane</location>
        <topology evidence="1 17">Multi-pass membrane protein</topology>
    </subcellularLocation>
</comment>
<feature type="transmembrane region" description="Helical" evidence="17">
    <location>
        <begin position="324"/>
        <end position="348"/>
    </location>
</feature>
<keyword evidence="10 17" id="KW-0249">Electron transport</keyword>
<feature type="transmembrane region" description="Helical" evidence="17">
    <location>
        <begin position="243"/>
        <end position="263"/>
    </location>
</feature>
<feature type="transmembrane region" description="Helical" evidence="17">
    <location>
        <begin position="7"/>
        <end position="23"/>
    </location>
</feature>
<evidence type="ECO:0000256" key="8">
    <source>
        <dbReference type="ARBA" id="ARBA00022792"/>
    </source>
</evidence>
<dbReference type="GO" id="GO:0005743">
    <property type="term" value="C:mitochondrial inner membrane"/>
    <property type="evidence" value="ECO:0007669"/>
    <property type="project" value="UniProtKB-SubCell"/>
</dbReference>
<evidence type="ECO:0000256" key="11">
    <source>
        <dbReference type="ARBA" id="ARBA00022989"/>
    </source>
</evidence>
<name>A0AB39CC76_9CAEN</name>
<feature type="transmembrane region" description="Helical" evidence="17">
    <location>
        <begin position="29"/>
        <end position="49"/>
    </location>
</feature>
<keyword evidence="9 17" id="KW-1278">Translocase</keyword>
<dbReference type="PANTHER" id="PTHR46552">
    <property type="entry name" value="NADH-UBIQUINONE OXIDOREDUCTASE CHAIN 2"/>
    <property type="match status" value="1"/>
</dbReference>
<keyword evidence="15 17" id="KW-0472">Membrane</keyword>
<gene>
    <name evidence="19" type="primary">ND2</name>
</gene>
<dbReference type="PRINTS" id="PR01436">
    <property type="entry name" value="NADHDHGNASE2"/>
</dbReference>
<evidence type="ECO:0000259" key="18">
    <source>
        <dbReference type="Pfam" id="PF00361"/>
    </source>
</evidence>
<evidence type="ECO:0000256" key="9">
    <source>
        <dbReference type="ARBA" id="ARBA00022967"/>
    </source>
</evidence>
<evidence type="ECO:0000256" key="4">
    <source>
        <dbReference type="ARBA" id="ARBA00021008"/>
    </source>
</evidence>
<evidence type="ECO:0000256" key="16">
    <source>
        <dbReference type="ARBA" id="ARBA00049551"/>
    </source>
</evidence>
<comment type="function">
    <text evidence="17">Core subunit of the mitochondrial membrane respiratory chain NADH dehydrogenase (Complex I) which catalyzes electron transfer from NADH through the respiratory chain, using ubiquinone as an electron acceptor. Essential for the catalytic activity and assembly of complex I.</text>
</comment>
<evidence type="ECO:0000256" key="1">
    <source>
        <dbReference type="ARBA" id="ARBA00004448"/>
    </source>
</evidence>
<feature type="transmembrane region" description="Helical" evidence="17">
    <location>
        <begin position="156"/>
        <end position="174"/>
    </location>
</feature>
<evidence type="ECO:0000256" key="17">
    <source>
        <dbReference type="RuleBase" id="RU003403"/>
    </source>
</evidence>
<evidence type="ECO:0000256" key="2">
    <source>
        <dbReference type="ARBA" id="ARBA00007012"/>
    </source>
</evidence>
<evidence type="ECO:0000313" key="19">
    <source>
        <dbReference type="EMBL" id="XDJ13542.1"/>
    </source>
</evidence>
<feature type="transmembrane region" description="Helical" evidence="17">
    <location>
        <begin position="186"/>
        <end position="207"/>
    </location>
</feature>
<proteinExistence type="inferred from homology"/>
<evidence type="ECO:0000256" key="15">
    <source>
        <dbReference type="ARBA" id="ARBA00023136"/>
    </source>
</evidence>
<comment type="similarity">
    <text evidence="2 17">Belongs to the complex I subunit 2 family.</text>
</comment>
<comment type="catalytic activity">
    <reaction evidence="16 17">
        <text>a ubiquinone + NADH + 5 H(+)(in) = a ubiquinol + NAD(+) + 4 H(+)(out)</text>
        <dbReference type="Rhea" id="RHEA:29091"/>
        <dbReference type="Rhea" id="RHEA-COMP:9565"/>
        <dbReference type="Rhea" id="RHEA-COMP:9566"/>
        <dbReference type="ChEBI" id="CHEBI:15378"/>
        <dbReference type="ChEBI" id="CHEBI:16389"/>
        <dbReference type="ChEBI" id="CHEBI:17976"/>
        <dbReference type="ChEBI" id="CHEBI:57540"/>
        <dbReference type="ChEBI" id="CHEBI:57945"/>
        <dbReference type="EC" id="7.1.1.2"/>
    </reaction>
</comment>
<keyword evidence="11 17" id="KW-1133">Transmembrane helix</keyword>
<dbReference type="InterPro" id="IPR003917">
    <property type="entry name" value="NADH_UbQ_OxRdtase_chain2"/>
</dbReference>
<organism evidence="19">
    <name type="scientific">Optediceros sp</name>
    <dbReference type="NCBI Taxonomy" id="3114356"/>
    <lineage>
        <taxon>Eukaryota</taxon>
        <taxon>Metazoa</taxon>
        <taxon>Spiralia</taxon>
        <taxon>Lophotrochozoa</taxon>
        <taxon>Mollusca</taxon>
        <taxon>Gastropoda</taxon>
        <taxon>Caenogastropoda</taxon>
        <taxon>Littorinimorpha</taxon>
        <taxon>Truncatelloidea</taxon>
        <taxon>Assimineidae</taxon>
        <taxon>Optediceros</taxon>
    </lineage>
</organism>
<dbReference type="InterPro" id="IPR050175">
    <property type="entry name" value="Complex_I_Subunit_2"/>
</dbReference>
<keyword evidence="7 17" id="KW-0812">Transmembrane</keyword>
<evidence type="ECO:0000256" key="10">
    <source>
        <dbReference type="ARBA" id="ARBA00022982"/>
    </source>
</evidence>
<feature type="domain" description="NADH:quinone oxidoreductase/Mrp antiporter transmembrane" evidence="18">
    <location>
        <begin position="27"/>
        <end position="293"/>
    </location>
</feature>
<keyword evidence="14 17" id="KW-0496">Mitochondrion</keyword>
<evidence type="ECO:0000256" key="3">
    <source>
        <dbReference type="ARBA" id="ARBA00012944"/>
    </source>
</evidence>
<evidence type="ECO:0000256" key="12">
    <source>
        <dbReference type="ARBA" id="ARBA00023027"/>
    </source>
</evidence>
<keyword evidence="5" id="KW-0813">Transport</keyword>
<evidence type="ECO:0000256" key="14">
    <source>
        <dbReference type="ARBA" id="ARBA00023128"/>
    </source>
</evidence>
<dbReference type="EC" id="7.1.1.2" evidence="3 17"/>
<feature type="transmembrane region" description="Helical" evidence="17">
    <location>
        <begin position="61"/>
        <end position="82"/>
    </location>
</feature>
<keyword evidence="8 17" id="KW-0999">Mitochondrion inner membrane</keyword>